<sequence length="419" mass="46519">MSASQVKVASGEPCTDKAVNNSMHATTLCRCSDSEHGLTVLQLHRVLNPASGHLGLGEQAESETEDNHLRSLSLSRVRVLIRSHRLPNPLTTVLRVISTTAPKPNFGSLELPWATNEVLHTIEKTEDRAVVNGSGAGKSDNNGSDEKSSKGNDELPKLPVSDEKKLPDVTIDDINGGYGRMDFEDRMEHMDRSNRINEAKQSNNACGESVIPIIRTMPRVDNIDGYGDDMMYEDKAEWELASKPEVKQEKETDSNSKTTDLTAANTETAPVSDVAYNKSSDAELPTTQRMRANCADEVVKIAVLTHPTSEATTATASSNKKVEIICEAPVDIDAFANEHESKQGTVDINAYEDDERFKLPQIPKVRNNVFVFRGIKIIMPKRMLRDATYRYRLDPSDKDKPDDMQICVFEKLTRRTQCD</sequence>
<dbReference type="OrthoDB" id="7883488at2759"/>
<dbReference type="EMBL" id="CAJHJT010000012">
    <property type="protein sequence ID" value="CAD7000085.1"/>
    <property type="molecule type" value="Genomic_DNA"/>
</dbReference>
<evidence type="ECO:0000256" key="1">
    <source>
        <dbReference type="SAM" id="MobiDB-lite"/>
    </source>
</evidence>
<feature type="region of interest" description="Disordered" evidence="1">
    <location>
        <begin position="241"/>
        <end position="267"/>
    </location>
</feature>
<organism evidence="2 3">
    <name type="scientific">Ceratitis capitata</name>
    <name type="common">Mediterranean fruit fly</name>
    <name type="synonym">Tephritis capitata</name>
    <dbReference type="NCBI Taxonomy" id="7213"/>
    <lineage>
        <taxon>Eukaryota</taxon>
        <taxon>Metazoa</taxon>
        <taxon>Ecdysozoa</taxon>
        <taxon>Arthropoda</taxon>
        <taxon>Hexapoda</taxon>
        <taxon>Insecta</taxon>
        <taxon>Pterygota</taxon>
        <taxon>Neoptera</taxon>
        <taxon>Endopterygota</taxon>
        <taxon>Diptera</taxon>
        <taxon>Brachycera</taxon>
        <taxon>Muscomorpha</taxon>
        <taxon>Tephritoidea</taxon>
        <taxon>Tephritidae</taxon>
        <taxon>Ceratitis</taxon>
        <taxon>Ceratitis</taxon>
    </lineage>
</organism>
<proteinExistence type="predicted"/>
<gene>
    <name evidence="2" type="ORF">CCAP1982_LOCUS8583</name>
</gene>
<keyword evidence="3" id="KW-1185">Reference proteome</keyword>
<feature type="compositionally biased region" description="Basic and acidic residues" evidence="1">
    <location>
        <begin position="241"/>
        <end position="254"/>
    </location>
</feature>
<reference evidence="2" key="1">
    <citation type="submission" date="2020-11" db="EMBL/GenBank/DDBJ databases">
        <authorList>
            <person name="Whitehead M."/>
        </authorList>
    </citation>
    <scope>NUCLEOTIDE SEQUENCE</scope>
    <source>
        <strain evidence="2">EGII</strain>
    </source>
</reference>
<name>A0A811UQC6_CERCA</name>
<evidence type="ECO:0000313" key="2">
    <source>
        <dbReference type="EMBL" id="CAD7000085.1"/>
    </source>
</evidence>
<feature type="region of interest" description="Disordered" evidence="1">
    <location>
        <begin position="124"/>
        <end position="173"/>
    </location>
</feature>
<evidence type="ECO:0000313" key="3">
    <source>
        <dbReference type="Proteomes" id="UP000606786"/>
    </source>
</evidence>
<comment type="caution">
    <text evidence="2">The sequence shown here is derived from an EMBL/GenBank/DDBJ whole genome shotgun (WGS) entry which is preliminary data.</text>
</comment>
<dbReference type="AlphaFoldDB" id="A0A811UQC6"/>
<protein>
    <submittedName>
        <fullName evidence="2">(Mediterranean fruit fly) hypothetical protein</fullName>
    </submittedName>
</protein>
<feature type="compositionally biased region" description="Polar residues" evidence="1">
    <location>
        <begin position="255"/>
        <end position="267"/>
    </location>
</feature>
<accession>A0A811UQC6</accession>
<dbReference type="Proteomes" id="UP000606786">
    <property type="component" value="Unassembled WGS sequence"/>
</dbReference>
<feature type="compositionally biased region" description="Basic and acidic residues" evidence="1">
    <location>
        <begin position="144"/>
        <end position="167"/>
    </location>
</feature>